<dbReference type="NCBIfam" id="TIGR01488">
    <property type="entry name" value="HAD-SF-IB"/>
    <property type="match status" value="1"/>
</dbReference>
<dbReference type="NCBIfam" id="TIGR01490">
    <property type="entry name" value="HAD-SF-IB-hyp1"/>
    <property type="match status" value="1"/>
</dbReference>
<comment type="pathway">
    <text evidence="1">Amino-acid biosynthesis; L-histidine biosynthesis; L-histidine from 5-phospho-alpha-D-ribose 1-diphosphate: step 8/9.</text>
</comment>
<dbReference type="RefSeq" id="WP_091333752.1">
    <property type="nucleotide sequence ID" value="NZ_FNOW01000022.1"/>
</dbReference>
<evidence type="ECO:0000256" key="10">
    <source>
        <dbReference type="ARBA" id="ARBA00053547"/>
    </source>
</evidence>
<keyword evidence="6 11" id="KW-0378">Hydrolase</keyword>
<sequence>MSLALFDLDNTLLDGDSDYLWGCYLAEHGLVDGAEYARENERFYREYQAGVLDIAEFLRFALRPLREHPRALLERLREQFLSERIDPIITPTARALVEQHRAAGDTLVIITATNTFVTAPIAARFAVPHLIATQPAEHAGAYTGEVAGVPAFREGKVIRLEHWLNEHGLDLTDSYFYSDSQNDLPLLERVTHPVAVNPDATLRDIATERGWPICSLRATSELCFS</sequence>
<accession>A0A1H3G1B7</accession>
<dbReference type="EMBL" id="FNOW01000022">
    <property type="protein sequence ID" value="SDX96905.1"/>
    <property type="molecule type" value="Genomic_DNA"/>
</dbReference>
<dbReference type="PANTHER" id="PTHR43344:SF13">
    <property type="entry name" value="PHOSPHATASE RV3661-RELATED"/>
    <property type="match status" value="1"/>
</dbReference>
<keyword evidence="5" id="KW-0479">Metal-binding</keyword>
<evidence type="ECO:0000256" key="5">
    <source>
        <dbReference type="ARBA" id="ARBA00022723"/>
    </source>
</evidence>
<dbReference type="STRING" id="61595.SAMN05421644_1227"/>
<dbReference type="InterPro" id="IPR050582">
    <property type="entry name" value="HAD-like_SerB"/>
</dbReference>
<dbReference type="Gene3D" id="1.20.1440.100">
    <property type="entry name" value="SG protein - dephosphorylation function"/>
    <property type="match status" value="1"/>
</dbReference>
<evidence type="ECO:0000256" key="7">
    <source>
        <dbReference type="ARBA" id="ARBA00022842"/>
    </source>
</evidence>
<dbReference type="InterPro" id="IPR023214">
    <property type="entry name" value="HAD_sf"/>
</dbReference>
<dbReference type="EC" id="3.1.3.15" evidence="3"/>
<dbReference type="GO" id="GO:0046872">
    <property type="term" value="F:metal ion binding"/>
    <property type="evidence" value="ECO:0007669"/>
    <property type="project" value="UniProtKB-KW"/>
</dbReference>
<dbReference type="FunFam" id="3.40.50.1000:FF:000025">
    <property type="entry name" value="HAD hydrolase, family IB"/>
    <property type="match status" value="1"/>
</dbReference>
<dbReference type="PANTHER" id="PTHR43344">
    <property type="entry name" value="PHOSPHOSERINE PHOSPHATASE"/>
    <property type="match status" value="1"/>
</dbReference>
<evidence type="ECO:0000256" key="3">
    <source>
        <dbReference type="ARBA" id="ARBA00013085"/>
    </source>
</evidence>
<keyword evidence="12" id="KW-1185">Reference proteome</keyword>
<dbReference type="InterPro" id="IPR006385">
    <property type="entry name" value="HAD_hydro_SerB1"/>
</dbReference>
<evidence type="ECO:0000256" key="9">
    <source>
        <dbReference type="ARBA" id="ARBA00052092"/>
    </source>
</evidence>
<reference evidence="12" key="1">
    <citation type="submission" date="2016-10" db="EMBL/GenBank/DDBJ databases">
        <authorList>
            <person name="Varghese N."/>
            <person name="Submissions S."/>
        </authorList>
    </citation>
    <scope>NUCLEOTIDE SEQUENCE [LARGE SCALE GENOMIC DNA]</scope>
    <source>
        <strain evidence="12">DSM 173</strain>
    </source>
</reference>
<protein>
    <recommendedName>
        <fullName evidence="4">Histidinol-phosphatase</fullName>
        <ecNumber evidence="3">3.1.3.15</ecNumber>
    </recommendedName>
    <alternativeName>
        <fullName evidence="8">Histidinol-phosphate phosphatase</fullName>
    </alternativeName>
</protein>
<dbReference type="SUPFAM" id="SSF56784">
    <property type="entry name" value="HAD-like"/>
    <property type="match status" value="1"/>
</dbReference>
<evidence type="ECO:0000256" key="2">
    <source>
        <dbReference type="ARBA" id="ARBA00009184"/>
    </source>
</evidence>
<gene>
    <name evidence="11" type="ORF">SAMN05421644_1227</name>
</gene>
<evidence type="ECO:0000256" key="1">
    <source>
        <dbReference type="ARBA" id="ARBA00004970"/>
    </source>
</evidence>
<evidence type="ECO:0000313" key="12">
    <source>
        <dbReference type="Proteomes" id="UP000198672"/>
    </source>
</evidence>
<evidence type="ECO:0000256" key="8">
    <source>
        <dbReference type="ARBA" id="ARBA00033209"/>
    </source>
</evidence>
<organism evidence="11 12">
    <name type="scientific">Allochromatium warmingii</name>
    <name type="common">Chromatium warmingii</name>
    <dbReference type="NCBI Taxonomy" id="61595"/>
    <lineage>
        <taxon>Bacteria</taxon>
        <taxon>Pseudomonadati</taxon>
        <taxon>Pseudomonadota</taxon>
        <taxon>Gammaproteobacteria</taxon>
        <taxon>Chromatiales</taxon>
        <taxon>Chromatiaceae</taxon>
        <taxon>Allochromatium</taxon>
    </lineage>
</organism>
<dbReference type="Proteomes" id="UP000198672">
    <property type="component" value="Unassembled WGS sequence"/>
</dbReference>
<comment type="function">
    <text evidence="10">Catalyzes the dephosphorylation of histidinol-phosphate to histidinol, the direct precursor of histidine.</text>
</comment>
<keyword evidence="7" id="KW-0460">Magnesium</keyword>
<proteinExistence type="inferred from homology"/>
<name>A0A1H3G1B7_ALLWA</name>
<comment type="catalytic activity">
    <reaction evidence="9">
        <text>L-histidinol phosphate + H2O = L-histidinol + phosphate</text>
        <dbReference type="Rhea" id="RHEA:14465"/>
        <dbReference type="ChEBI" id="CHEBI:15377"/>
        <dbReference type="ChEBI" id="CHEBI:43474"/>
        <dbReference type="ChEBI" id="CHEBI:57699"/>
        <dbReference type="ChEBI" id="CHEBI:57980"/>
        <dbReference type="EC" id="3.1.3.15"/>
    </reaction>
    <physiologicalReaction direction="left-to-right" evidence="9">
        <dbReference type="Rhea" id="RHEA:14466"/>
    </physiologicalReaction>
</comment>
<dbReference type="OrthoDB" id="9784466at2"/>
<comment type="similarity">
    <text evidence="2">Belongs to the HAD-like hydrolase superfamily. SerB family.</text>
</comment>
<dbReference type="GO" id="GO:0004401">
    <property type="term" value="F:histidinol-phosphatase activity"/>
    <property type="evidence" value="ECO:0007669"/>
    <property type="project" value="UniProtKB-EC"/>
</dbReference>
<evidence type="ECO:0000313" key="11">
    <source>
        <dbReference type="EMBL" id="SDX96905.1"/>
    </source>
</evidence>
<dbReference type="AlphaFoldDB" id="A0A1H3G1B7"/>
<dbReference type="Pfam" id="PF12710">
    <property type="entry name" value="HAD"/>
    <property type="match status" value="1"/>
</dbReference>
<evidence type="ECO:0000256" key="6">
    <source>
        <dbReference type="ARBA" id="ARBA00022801"/>
    </source>
</evidence>
<evidence type="ECO:0000256" key="4">
    <source>
        <dbReference type="ARBA" id="ARBA00021697"/>
    </source>
</evidence>
<dbReference type="InterPro" id="IPR036412">
    <property type="entry name" value="HAD-like_sf"/>
</dbReference>
<dbReference type="Gene3D" id="3.40.50.1000">
    <property type="entry name" value="HAD superfamily/HAD-like"/>
    <property type="match status" value="1"/>
</dbReference>
<dbReference type="CDD" id="cd02612">
    <property type="entry name" value="HAD_PGPPase"/>
    <property type="match status" value="1"/>
</dbReference>